<evidence type="ECO:0000313" key="2">
    <source>
        <dbReference type="Proteomes" id="UP001281147"/>
    </source>
</evidence>
<sequence>MKGRQVTMGLVDQFFCKAQNFLPLFHRPRFYERYVSKAQNDADYDAMALDAALILNGVLALAARYSTSPYFSGAEPACRGDPFGRKAKEIYDASVSRLETPSLPFLQGCVLLGFYLLSSGSGIQGWLVCGTCSRIAYEMGLDTLDQQPASSSGGQTATDRAWTIKEELRRAWWCVWELEVVASTIYRRPHTVPKVRAQVMLPVSDEAWWADEEVPSAIIPASPLRAWQALRDCANQSERAWFLVGNYLIYCAHDMLQQSQYTPQDIQEIETAITGFTQLLPVQFRASSGIVFDTKCFGKANWIVSTLLMLQGSRIYVKLLKQCEASDPCADHHNGFLASLPTPVPYEPALLDFSCCAQGIMDIVHEWPPEFIGMNTPFIATLLLGPAKINLRVLQHRESIDFRKGVASSVASSQKAILKLAVEKVARYWKFGSILLDEFRLSDP</sequence>
<reference evidence="1" key="1">
    <citation type="submission" date="2023-07" db="EMBL/GenBank/DDBJ databases">
        <title>Black Yeasts Isolated from many extreme environments.</title>
        <authorList>
            <person name="Coleine C."/>
            <person name="Stajich J.E."/>
            <person name="Selbmann L."/>
        </authorList>
    </citation>
    <scope>NUCLEOTIDE SEQUENCE</scope>
    <source>
        <strain evidence="1">CCFEE 5714</strain>
    </source>
</reference>
<gene>
    <name evidence="1" type="ORF">LTR37_007599</name>
</gene>
<keyword evidence="2" id="KW-1185">Reference proteome</keyword>
<organism evidence="1 2">
    <name type="scientific">Vermiconidia calcicola</name>
    <dbReference type="NCBI Taxonomy" id="1690605"/>
    <lineage>
        <taxon>Eukaryota</taxon>
        <taxon>Fungi</taxon>
        <taxon>Dikarya</taxon>
        <taxon>Ascomycota</taxon>
        <taxon>Pezizomycotina</taxon>
        <taxon>Dothideomycetes</taxon>
        <taxon>Dothideomycetidae</taxon>
        <taxon>Mycosphaerellales</taxon>
        <taxon>Extremaceae</taxon>
        <taxon>Vermiconidia</taxon>
    </lineage>
</organism>
<accession>A0ACC3NDS5</accession>
<dbReference type="Proteomes" id="UP001281147">
    <property type="component" value="Unassembled WGS sequence"/>
</dbReference>
<evidence type="ECO:0000313" key="1">
    <source>
        <dbReference type="EMBL" id="KAK3714864.1"/>
    </source>
</evidence>
<name>A0ACC3NDS5_9PEZI</name>
<dbReference type="EMBL" id="JAUTXU010000053">
    <property type="protein sequence ID" value="KAK3714864.1"/>
    <property type="molecule type" value="Genomic_DNA"/>
</dbReference>
<protein>
    <submittedName>
        <fullName evidence="1">Uncharacterized protein</fullName>
    </submittedName>
</protein>
<comment type="caution">
    <text evidence="1">The sequence shown here is derived from an EMBL/GenBank/DDBJ whole genome shotgun (WGS) entry which is preliminary data.</text>
</comment>
<proteinExistence type="predicted"/>